<dbReference type="PANTHER" id="PTHR42973:SF22">
    <property type="entry name" value="FAD-BINDING PCMH-TYPE DOMAIN-CONTAINING PROTEIN-RELATED"/>
    <property type="match status" value="1"/>
</dbReference>
<keyword evidence="10" id="KW-1185">Reference proteome</keyword>
<dbReference type="InterPro" id="IPR016169">
    <property type="entry name" value="FAD-bd_PCMH_sub2"/>
</dbReference>
<dbReference type="GO" id="GO:0016491">
    <property type="term" value="F:oxidoreductase activity"/>
    <property type="evidence" value="ECO:0007669"/>
    <property type="project" value="UniProtKB-KW"/>
</dbReference>
<proteinExistence type="inferred from homology"/>
<dbReference type="InterPro" id="IPR050416">
    <property type="entry name" value="FAD-linked_Oxidoreductase"/>
</dbReference>
<evidence type="ECO:0000259" key="6">
    <source>
        <dbReference type="PROSITE" id="PS51387"/>
    </source>
</evidence>
<dbReference type="GO" id="GO:0071949">
    <property type="term" value="F:FAD binding"/>
    <property type="evidence" value="ECO:0007669"/>
    <property type="project" value="InterPro"/>
</dbReference>
<feature type="domain" description="FAD-binding PCMH-type" evidence="6">
    <location>
        <begin position="71"/>
        <end position="284"/>
    </location>
</feature>
<gene>
    <name evidence="7" type="ORF">CB0940_02397</name>
    <name evidence="8" type="ORF">RHO25_004151</name>
</gene>
<feature type="region of interest" description="Disordered" evidence="5">
    <location>
        <begin position="166"/>
        <end position="190"/>
    </location>
</feature>
<evidence type="ECO:0000256" key="1">
    <source>
        <dbReference type="ARBA" id="ARBA00005466"/>
    </source>
</evidence>
<name>A0A2G5I4T2_CERBT</name>
<evidence type="ECO:0000256" key="2">
    <source>
        <dbReference type="ARBA" id="ARBA00022630"/>
    </source>
</evidence>
<dbReference type="OrthoDB" id="2151789at2759"/>
<dbReference type="AlphaFoldDB" id="A0A2G5I4T2"/>
<dbReference type="Proteomes" id="UP001302367">
    <property type="component" value="Chromosome 3"/>
</dbReference>
<dbReference type="Proteomes" id="UP000230605">
    <property type="component" value="Chromosome 3"/>
</dbReference>
<evidence type="ECO:0000256" key="5">
    <source>
        <dbReference type="SAM" id="MobiDB-lite"/>
    </source>
</evidence>
<dbReference type="SUPFAM" id="SSF56176">
    <property type="entry name" value="FAD-binding/transporter-associated domain-like"/>
    <property type="match status" value="2"/>
</dbReference>
<evidence type="ECO:0000313" key="7">
    <source>
        <dbReference type="EMBL" id="PIA99819.1"/>
    </source>
</evidence>
<reference evidence="8 10" key="2">
    <citation type="submission" date="2023-09" db="EMBL/GenBank/DDBJ databases">
        <title>Complete-Gapless Cercospora beticola genome.</title>
        <authorList>
            <person name="Wyatt N.A."/>
            <person name="Spanner R.E."/>
            <person name="Bolton M.D."/>
        </authorList>
    </citation>
    <scope>NUCLEOTIDE SEQUENCE [LARGE SCALE GENOMIC DNA]</scope>
    <source>
        <strain evidence="8">Cb09-40</strain>
    </source>
</reference>
<dbReference type="EMBL" id="LKMD01000101">
    <property type="protein sequence ID" value="PIA99819.1"/>
    <property type="molecule type" value="Genomic_DNA"/>
</dbReference>
<protein>
    <recommendedName>
        <fullName evidence="6">FAD-binding PCMH-type domain-containing protein</fullName>
    </recommendedName>
</protein>
<keyword evidence="4" id="KW-0560">Oxidoreductase</keyword>
<feature type="region of interest" description="Disordered" evidence="5">
    <location>
        <begin position="357"/>
        <end position="376"/>
    </location>
</feature>
<dbReference type="Gene3D" id="3.30.465.10">
    <property type="match status" value="2"/>
</dbReference>
<comment type="similarity">
    <text evidence="1">Belongs to the oxygen-dependent FAD-linked oxidoreductase family.</text>
</comment>
<evidence type="ECO:0000313" key="8">
    <source>
        <dbReference type="EMBL" id="WPA99533.1"/>
    </source>
</evidence>
<dbReference type="InterPro" id="IPR016166">
    <property type="entry name" value="FAD-bd_PCMH"/>
</dbReference>
<evidence type="ECO:0000256" key="3">
    <source>
        <dbReference type="ARBA" id="ARBA00022827"/>
    </source>
</evidence>
<dbReference type="PANTHER" id="PTHR42973">
    <property type="entry name" value="BINDING OXIDOREDUCTASE, PUTATIVE (AFU_ORTHOLOGUE AFUA_1G17690)-RELATED"/>
    <property type="match status" value="1"/>
</dbReference>
<sequence length="565" mass="61106">MKMKSLPRNRPLDYLILLASATAALETSFLGPNPCCEALYMSPHIPSPHLHYPGETSHKELQRTPQYLNNHHFTPPCFYTPDATDEVAQAIKILLATNKTISRGCKFAIRNGNDHTSGVYSSPSNTDIMMDLRKLNSITYHSSNSTLSVGPGATWREVYTYLSELPRSASQPRNDNEADGESELTFSTPKLISGPPPLLLSSPSTTLDSSISDFFLSCTPAILSLGRGPSCDTVANFEVVLGDGGWLVNANAKEHSNLFKALRSGGAEANLGLVTRLDLQVANIEDGGIWGGVVKYPENTAEEQFKALADFVENMGKRESGSEIASVVVMEKYSSSNGPGKLEFWNAYANIALPREKADTSDTEPAHPPPALQPFLSIPHNTSSTTKHHLNPTSLFLSPASASAPQAKTHYLKTFTVILPASSTLLLKAHLSLLTAISNLEETAIGSWTVSATYQPLPATSESEAAHIHYEAFFEYQNLNGKPAQDGLFRKHAEELRKGIEGEIEKVGGRDVKVGGFPSSTANAENLREIAARYDPEGVFRYMVASSSGFRFSGGGSEGSARAEL</sequence>
<keyword evidence="2" id="KW-0285">Flavoprotein</keyword>
<dbReference type="EMBL" id="CP134186">
    <property type="protein sequence ID" value="WPA99533.1"/>
    <property type="molecule type" value="Genomic_DNA"/>
</dbReference>
<accession>A0A2G5I4T2</accession>
<evidence type="ECO:0000313" key="9">
    <source>
        <dbReference type="Proteomes" id="UP000230605"/>
    </source>
</evidence>
<reference evidence="7 9" key="1">
    <citation type="submission" date="2015-10" db="EMBL/GenBank/DDBJ databases">
        <title>The cercosporin biosynthetic gene cluster was horizontally transferred to several fungal lineages and shown to be expanded in Cercospora beticola based on microsynteny with recipient genomes.</title>
        <authorList>
            <person name="De Jonge R."/>
            <person name="Ebert M.K."/>
            <person name="Suttle J.C."/>
            <person name="Jurick Ii W.M."/>
            <person name="Secor G.A."/>
            <person name="Thomma B.P."/>
            <person name="Van De Peer Y."/>
            <person name="Bolton M.D."/>
        </authorList>
    </citation>
    <scope>NUCLEOTIDE SEQUENCE [LARGE SCALE GENOMIC DNA]</scope>
    <source>
        <strain evidence="7 9">09-40</strain>
    </source>
</reference>
<evidence type="ECO:0000256" key="4">
    <source>
        <dbReference type="ARBA" id="ARBA00023002"/>
    </source>
</evidence>
<evidence type="ECO:0000313" key="10">
    <source>
        <dbReference type="Proteomes" id="UP001302367"/>
    </source>
</evidence>
<keyword evidence="3" id="KW-0274">FAD</keyword>
<organism evidence="7 9">
    <name type="scientific">Cercospora beticola</name>
    <name type="common">Sugarbeet leaf spot fungus</name>
    <dbReference type="NCBI Taxonomy" id="122368"/>
    <lineage>
        <taxon>Eukaryota</taxon>
        <taxon>Fungi</taxon>
        <taxon>Dikarya</taxon>
        <taxon>Ascomycota</taxon>
        <taxon>Pezizomycotina</taxon>
        <taxon>Dothideomycetes</taxon>
        <taxon>Dothideomycetidae</taxon>
        <taxon>Mycosphaerellales</taxon>
        <taxon>Mycosphaerellaceae</taxon>
        <taxon>Cercospora</taxon>
    </lineage>
</organism>
<dbReference type="InterPro" id="IPR036318">
    <property type="entry name" value="FAD-bd_PCMH-like_sf"/>
</dbReference>
<dbReference type="PROSITE" id="PS51387">
    <property type="entry name" value="FAD_PCMH"/>
    <property type="match status" value="1"/>
</dbReference>